<reference evidence="3 4" key="1">
    <citation type="submission" date="2020-08" db="EMBL/GenBank/DDBJ databases">
        <title>Genome sequence of Nocardioides mesophilus KACC 16243T.</title>
        <authorList>
            <person name="Hyun D.-W."/>
            <person name="Bae J.-W."/>
        </authorList>
    </citation>
    <scope>NUCLEOTIDE SEQUENCE [LARGE SCALE GENOMIC DNA]</scope>
    <source>
        <strain evidence="3 4">KACC 16243</strain>
    </source>
</reference>
<evidence type="ECO:0000313" key="3">
    <source>
        <dbReference type="EMBL" id="QNN51740.1"/>
    </source>
</evidence>
<dbReference type="AlphaFoldDB" id="A0A7G9R815"/>
<feature type="region of interest" description="Disordered" evidence="1">
    <location>
        <begin position="27"/>
        <end position="55"/>
    </location>
</feature>
<dbReference type="Proteomes" id="UP000515947">
    <property type="component" value="Chromosome"/>
</dbReference>
<sequence length="136" mass="13993">MVGRWFVVLILCGLAVSACGEGTPTGRTDASSASATAADPAASSAPAEPADSNDDLASLPACGKVWVAGQTMPGRYLGCVVDGKSVKAQSRLCSFGKRLYTYDDSFWAVPKGRIGQASGALLEDPAYRQVLNSCTG</sequence>
<keyword evidence="2" id="KW-0732">Signal</keyword>
<dbReference type="KEGG" id="nmes:H9L09_14400"/>
<feature type="signal peptide" evidence="2">
    <location>
        <begin position="1"/>
        <end position="20"/>
    </location>
</feature>
<organism evidence="3 4">
    <name type="scientific">Nocardioides mesophilus</name>
    <dbReference type="NCBI Taxonomy" id="433659"/>
    <lineage>
        <taxon>Bacteria</taxon>
        <taxon>Bacillati</taxon>
        <taxon>Actinomycetota</taxon>
        <taxon>Actinomycetes</taxon>
        <taxon>Propionibacteriales</taxon>
        <taxon>Nocardioidaceae</taxon>
        <taxon>Nocardioides</taxon>
    </lineage>
</organism>
<dbReference type="PROSITE" id="PS51257">
    <property type="entry name" value="PROKAR_LIPOPROTEIN"/>
    <property type="match status" value="1"/>
</dbReference>
<proteinExistence type="predicted"/>
<evidence type="ECO:0000256" key="1">
    <source>
        <dbReference type="SAM" id="MobiDB-lite"/>
    </source>
</evidence>
<dbReference type="RefSeq" id="WP_187577576.1">
    <property type="nucleotide sequence ID" value="NZ_CP060713.1"/>
</dbReference>
<keyword evidence="4" id="KW-1185">Reference proteome</keyword>
<dbReference type="EMBL" id="CP060713">
    <property type="protein sequence ID" value="QNN51740.1"/>
    <property type="molecule type" value="Genomic_DNA"/>
</dbReference>
<evidence type="ECO:0000313" key="4">
    <source>
        <dbReference type="Proteomes" id="UP000515947"/>
    </source>
</evidence>
<protein>
    <submittedName>
        <fullName evidence="3">Uncharacterized protein</fullName>
    </submittedName>
</protein>
<accession>A0A7G9R815</accession>
<name>A0A7G9R815_9ACTN</name>
<gene>
    <name evidence="3" type="ORF">H9L09_14400</name>
</gene>
<feature type="chain" id="PRO_5028900158" evidence="2">
    <location>
        <begin position="21"/>
        <end position="136"/>
    </location>
</feature>
<evidence type="ECO:0000256" key="2">
    <source>
        <dbReference type="SAM" id="SignalP"/>
    </source>
</evidence>
<feature type="compositionally biased region" description="Low complexity" evidence="1">
    <location>
        <begin position="29"/>
        <end position="50"/>
    </location>
</feature>